<evidence type="ECO:0000313" key="1">
    <source>
        <dbReference type="EMBL" id="MCH6164962.1"/>
    </source>
</evidence>
<dbReference type="RefSeq" id="WP_241034977.1">
    <property type="nucleotide sequence ID" value="NZ_BAAAJF010000009.1"/>
</dbReference>
<reference evidence="1 2" key="1">
    <citation type="submission" date="2022-03" db="EMBL/GenBank/DDBJ databases">
        <title>Pseudonocardia alaer sp. nov., a novel actinomycete isolated from reed forest soil.</title>
        <authorList>
            <person name="Wang L."/>
        </authorList>
    </citation>
    <scope>NUCLEOTIDE SEQUENCE [LARGE SCALE GENOMIC DNA]</scope>
    <source>
        <strain evidence="1 2">Y-16303</strain>
    </source>
</reference>
<proteinExistence type="predicted"/>
<name>A0ABS9T8U4_9PSEU</name>
<sequence length="466" mass="51185">MTISRTVVDDELLVFPVQDSWATIPADLRHEFLTRRTESTRPHRGQRTGGIRWEPLRPLIIEERAYRHLETLAARLLHLAVDACCRRASTAGELYELLRFPHDLPLLDPDRPLVAAELTRYARPDLLIEQGRPQFLELNNSNRLGGMAFSSRLAEAYAQLCPKSGLYSPPSAVTARFAAMARRPRTDNGRDTSARALIPSYRATDRSRTVRLHRAKRATLDAVRRTGLDAVEADLADLRVGATGRLLAAGVPIDVVLLEWGGNRIRHDDGGLAALRAADRAGTVALFPRTESALISSKAVLAWLHEDCEAGLLSPADEHLVRAHVPWTVCLGLNGDSSVPPNVLCKAAAEREQLIVKPAVDRAGKNVFFGRRASNDDWLPALVRAAHKSPLVLQRRVEPDLVPMPFLDPDSRQQVTAQVPYVLSPFVIDGAAASVLVRHTTPGAPIRDVVIDTRLGARANTVLLAP</sequence>
<organism evidence="1 2">
    <name type="scientific">Pseudonocardia alaniniphila</name>
    <dbReference type="NCBI Taxonomy" id="75291"/>
    <lineage>
        <taxon>Bacteria</taxon>
        <taxon>Bacillati</taxon>
        <taxon>Actinomycetota</taxon>
        <taxon>Actinomycetes</taxon>
        <taxon>Pseudonocardiales</taxon>
        <taxon>Pseudonocardiaceae</taxon>
        <taxon>Pseudonocardia</taxon>
    </lineage>
</organism>
<accession>A0ABS9T8U4</accession>
<protein>
    <recommendedName>
        <fullName evidence="3">Circularly permuted ATP-grasp superfamily protein</fullName>
    </recommendedName>
</protein>
<evidence type="ECO:0008006" key="3">
    <source>
        <dbReference type="Google" id="ProtNLM"/>
    </source>
</evidence>
<dbReference type="SUPFAM" id="SSF56059">
    <property type="entry name" value="Glutathione synthetase ATP-binding domain-like"/>
    <property type="match status" value="1"/>
</dbReference>
<evidence type="ECO:0000313" key="2">
    <source>
        <dbReference type="Proteomes" id="UP001299970"/>
    </source>
</evidence>
<dbReference type="Proteomes" id="UP001299970">
    <property type="component" value="Unassembled WGS sequence"/>
</dbReference>
<keyword evidence="2" id="KW-1185">Reference proteome</keyword>
<comment type="caution">
    <text evidence="1">The sequence shown here is derived from an EMBL/GenBank/DDBJ whole genome shotgun (WGS) entry which is preliminary data.</text>
</comment>
<dbReference type="EMBL" id="JAKXMK010000003">
    <property type="protein sequence ID" value="MCH6164962.1"/>
    <property type="molecule type" value="Genomic_DNA"/>
</dbReference>
<gene>
    <name evidence="1" type="ORF">MMF94_04640</name>
</gene>